<dbReference type="EMBL" id="CP059273">
    <property type="protein sequence ID" value="QLQ82082.1"/>
    <property type="molecule type" value="Genomic_DNA"/>
</dbReference>
<organism evidence="6 7">
    <name type="scientific">Torulaspora globosa</name>
    <dbReference type="NCBI Taxonomy" id="48254"/>
    <lineage>
        <taxon>Eukaryota</taxon>
        <taxon>Fungi</taxon>
        <taxon>Dikarya</taxon>
        <taxon>Ascomycota</taxon>
        <taxon>Saccharomycotina</taxon>
        <taxon>Saccharomycetes</taxon>
        <taxon>Saccharomycetales</taxon>
        <taxon>Saccharomycetaceae</taxon>
        <taxon>Torulaspora</taxon>
    </lineage>
</organism>
<protein>
    <recommendedName>
        <fullName evidence="4">Ribosome biogenesis protein NSA1</fullName>
    </recommendedName>
</protein>
<evidence type="ECO:0000256" key="3">
    <source>
        <dbReference type="ARBA" id="ARBA00007861"/>
    </source>
</evidence>
<reference evidence="6 7" key="1">
    <citation type="submission" date="2020-06" db="EMBL/GenBank/DDBJ databases">
        <title>The yeast mating-type switching endonuclease HO is a domesticated member of an unorthodox homing genetic element family.</title>
        <authorList>
            <person name="Coughlan A.Y."/>
            <person name="Lombardi L."/>
            <person name="Braun-Galleani S."/>
            <person name="Martos A.R."/>
            <person name="Galeote V."/>
            <person name="Bigey F."/>
            <person name="Dequin S."/>
            <person name="Byrne K.P."/>
            <person name="Wolfe K.H."/>
        </authorList>
    </citation>
    <scope>NUCLEOTIDE SEQUENCE [LARGE SCALE GENOMIC DNA]</scope>
    <source>
        <strain evidence="6 7">CBS2947</strain>
    </source>
</reference>
<dbReference type="GO" id="GO:0042273">
    <property type="term" value="P:ribosomal large subunit biogenesis"/>
    <property type="evidence" value="ECO:0007669"/>
    <property type="project" value="InterPro"/>
</dbReference>
<name>A0A7H9I008_9SACH</name>
<accession>A0A7H9I008</accession>
<sequence length="446" mass="49577">MRLIAGCSDNGSLKEVICNSGTDTSKKTGLQPLSVESSLVQGSKCSIDRICVISTSLMILGRNNGVLELVKVERTPYTDPGSKEGTNFTFEVSQFEVIDSIGGMLDDSRLAPFYEKSKKRVKLSDGFVNICALPGSNNEYFVATRSGLISIIQLGDDLKKLTKVNTLEVKAPLDFAQLCDTESNDTGDYVFGYGGEENLVKLVRIKRDGSSLSQFWEAKNVKNDRLDLRVPVWPIGLKFLSPYSPSDADSNKPDYQFVVVTHWSHLAHYRTQHGRKPLAYKDLLPNREPLIGLELIGEDTTELGNLKVTDFAEFSFVTADFKHNVYKFDIDGKPIMKFGKSDITGASSFLGVYKQKYLLQGGLDKYIRVFDLATGSRLVKVYTGSKINSLVMLDSEEIGKIDDNSSKVAKRKSEVDDEEALIAQDDELWKRLENGGSVKKVRKVKN</sequence>
<keyword evidence="5" id="KW-0690">Ribosome biogenesis</keyword>
<proteinExistence type="inferred from homology"/>
<evidence type="ECO:0000313" key="6">
    <source>
        <dbReference type="EMBL" id="QLQ82082.1"/>
    </source>
</evidence>
<gene>
    <name evidence="6" type="ORF">HG537_0G03370</name>
</gene>
<dbReference type="GO" id="GO:0030687">
    <property type="term" value="C:preribosome, large subunit precursor"/>
    <property type="evidence" value="ECO:0007669"/>
    <property type="project" value="TreeGrafter"/>
</dbReference>
<evidence type="ECO:0000256" key="1">
    <source>
        <dbReference type="ARBA" id="ARBA00002889"/>
    </source>
</evidence>
<evidence type="ECO:0000256" key="5">
    <source>
        <dbReference type="ARBA" id="ARBA00022517"/>
    </source>
</evidence>
<dbReference type="GO" id="GO:0006364">
    <property type="term" value="P:rRNA processing"/>
    <property type="evidence" value="ECO:0007669"/>
    <property type="project" value="UniProtKB-KW"/>
</dbReference>
<dbReference type="CDD" id="cd22858">
    <property type="entry name" value="Nsa1"/>
    <property type="match status" value="1"/>
</dbReference>
<evidence type="ECO:0000256" key="4">
    <source>
        <dbReference type="ARBA" id="ARBA00014234"/>
    </source>
</evidence>
<dbReference type="AlphaFoldDB" id="A0A7H9I008"/>
<dbReference type="PANTHER" id="PTHR16038:SF4">
    <property type="entry name" value="WD REPEAT-CONTAINING PROTEIN 74"/>
    <property type="match status" value="1"/>
</dbReference>
<keyword evidence="7" id="KW-1185">Reference proteome</keyword>
<dbReference type="InterPro" id="IPR036322">
    <property type="entry name" value="WD40_repeat_dom_sf"/>
</dbReference>
<dbReference type="OrthoDB" id="18388at2759"/>
<dbReference type="PANTHER" id="PTHR16038">
    <property type="entry name" value="NOP SEVEN ASSOCIATED PROTEIN 1"/>
    <property type="match status" value="1"/>
</dbReference>
<dbReference type="GO" id="GO:0005730">
    <property type="term" value="C:nucleolus"/>
    <property type="evidence" value="ECO:0007669"/>
    <property type="project" value="UniProtKB-SubCell"/>
</dbReference>
<dbReference type="Proteomes" id="UP000510647">
    <property type="component" value="Chromosome 7"/>
</dbReference>
<comment type="function">
    <text evidence="1">Involved in the biogenesis of the 60S ribosomal subunit.</text>
</comment>
<evidence type="ECO:0000313" key="7">
    <source>
        <dbReference type="Proteomes" id="UP000510647"/>
    </source>
</evidence>
<comment type="subcellular location">
    <subcellularLocation>
        <location evidence="2">Nucleus</location>
        <location evidence="2">Nucleolus</location>
    </subcellularLocation>
</comment>
<dbReference type="InterPro" id="IPR037379">
    <property type="entry name" value="WDR74/Nsa1"/>
</dbReference>
<comment type="similarity">
    <text evidence="3">Belongs to the NSA1 family.</text>
</comment>
<dbReference type="SUPFAM" id="SSF50978">
    <property type="entry name" value="WD40 repeat-like"/>
    <property type="match status" value="1"/>
</dbReference>
<evidence type="ECO:0000256" key="2">
    <source>
        <dbReference type="ARBA" id="ARBA00004604"/>
    </source>
</evidence>